<protein>
    <recommendedName>
        <fullName evidence="4 10">Glutamyl-tRNA(Gln) amidotransferase subunit A</fullName>
        <shortName evidence="10">Glu-ADT subunit A</shortName>
        <ecNumber evidence="3 10">6.3.5.7</ecNumber>
    </recommendedName>
</protein>
<comment type="catalytic activity">
    <reaction evidence="9 10">
        <text>L-glutamyl-tRNA(Gln) + L-glutamine + ATP + H2O = L-glutaminyl-tRNA(Gln) + L-glutamate + ADP + phosphate + H(+)</text>
        <dbReference type="Rhea" id="RHEA:17521"/>
        <dbReference type="Rhea" id="RHEA-COMP:9681"/>
        <dbReference type="Rhea" id="RHEA-COMP:9684"/>
        <dbReference type="ChEBI" id="CHEBI:15377"/>
        <dbReference type="ChEBI" id="CHEBI:15378"/>
        <dbReference type="ChEBI" id="CHEBI:29985"/>
        <dbReference type="ChEBI" id="CHEBI:30616"/>
        <dbReference type="ChEBI" id="CHEBI:43474"/>
        <dbReference type="ChEBI" id="CHEBI:58359"/>
        <dbReference type="ChEBI" id="CHEBI:78520"/>
        <dbReference type="ChEBI" id="CHEBI:78521"/>
        <dbReference type="ChEBI" id="CHEBI:456216"/>
        <dbReference type="EC" id="6.3.5.7"/>
    </reaction>
</comment>
<keyword evidence="5 10" id="KW-0436">Ligase</keyword>
<name>A6GF57_9BACT</name>
<gene>
    <name evidence="10" type="primary">gatA</name>
    <name evidence="12" type="ORF">PPSIR1_31583</name>
</gene>
<evidence type="ECO:0000256" key="2">
    <source>
        <dbReference type="ARBA" id="ARBA00011123"/>
    </source>
</evidence>
<keyword evidence="7 10" id="KW-0067">ATP-binding</keyword>
<dbReference type="SUPFAM" id="SSF75304">
    <property type="entry name" value="Amidase signature (AS) enzymes"/>
    <property type="match status" value="1"/>
</dbReference>
<dbReference type="GO" id="GO:0030956">
    <property type="term" value="C:glutamyl-tRNA(Gln) amidotransferase complex"/>
    <property type="evidence" value="ECO:0007669"/>
    <property type="project" value="InterPro"/>
</dbReference>
<evidence type="ECO:0000256" key="6">
    <source>
        <dbReference type="ARBA" id="ARBA00022741"/>
    </source>
</evidence>
<evidence type="ECO:0000313" key="13">
    <source>
        <dbReference type="Proteomes" id="UP000005801"/>
    </source>
</evidence>
<keyword evidence="6 10" id="KW-0547">Nucleotide-binding</keyword>
<evidence type="ECO:0000259" key="11">
    <source>
        <dbReference type="Pfam" id="PF01425"/>
    </source>
</evidence>
<dbReference type="Gene3D" id="3.90.1300.10">
    <property type="entry name" value="Amidase signature (AS) domain"/>
    <property type="match status" value="1"/>
</dbReference>
<dbReference type="EC" id="6.3.5.7" evidence="3 10"/>
<keyword evidence="8 10" id="KW-0648">Protein biosynthesis</keyword>
<dbReference type="EMBL" id="ABCS01000089">
    <property type="protein sequence ID" value="EDM75516.1"/>
    <property type="molecule type" value="Genomic_DNA"/>
</dbReference>
<organism evidence="12 13">
    <name type="scientific">Plesiocystis pacifica SIR-1</name>
    <dbReference type="NCBI Taxonomy" id="391625"/>
    <lineage>
        <taxon>Bacteria</taxon>
        <taxon>Pseudomonadati</taxon>
        <taxon>Myxococcota</taxon>
        <taxon>Polyangia</taxon>
        <taxon>Nannocystales</taxon>
        <taxon>Nannocystaceae</taxon>
        <taxon>Plesiocystis</taxon>
    </lineage>
</organism>
<reference evidence="12 13" key="1">
    <citation type="submission" date="2007-06" db="EMBL/GenBank/DDBJ databases">
        <authorList>
            <person name="Shimkets L."/>
            <person name="Ferriera S."/>
            <person name="Johnson J."/>
            <person name="Kravitz S."/>
            <person name="Beeson K."/>
            <person name="Sutton G."/>
            <person name="Rogers Y.-H."/>
            <person name="Friedman R."/>
            <person name="Frazier M."/>
            <person name="Venter J.C."/>
        </authorList>
    </citation>
    <scope>NUCLEOTIDE SEQUENCE [LARGE SCALE GENOMIC DNA]</scope>
    <source>
        <strain evidence="12 13">SIR-1</strain>
    </source>
</reference>
<dbReference type="Pfam" id="PF01425">
    <property type="entry name" value="Amidase"/>
    <property type="match status" value="1"/>
</dbReference>
<dbReference type="HAMAP" id="MF_00120">
    <property type="entry name" value="GatA"/>
    <property type="match status" value="1"/>
</dbReference>
<dbReference type="InterPro" id="IPR004412">
    <property type="entry name" value="GatA"/>
</dbReference>
<dbReference type="Proteomes" id="UP000005801">
    <property type="component" value="Unassembled WGS sequence"/>
</dbReference>
<dbReference type="PANTHER" id="PTHR11895">
    <property type="entry name" value="TRANSAMIDASE"/>
    <property type="match status" value="1"/>
</dbReference>
<dbReference type="InterPro" id="IPR020556">
    <property type="entry name" value="Amidase_CS"/>
</dbReference>
<feature type="active site" description="Acyl-ester intermediate" evidence="10">
    <location>
        <position position="187"/>
    </location>
</feature>
<evidence type="ECO:0000256" key="10">
    <source>
        <dbReference type="HAMAP-Rule" id="MF_00120"/>
    </source>
</evidence>
<evidence type="ECO:0000313" key="12">
    <source>
        <dbReference type="EMBL" id="EDM75516.1"/>
    </source>
</evidence>
<dbReference type="GO" id="GO:0016740">
    <property type="term" value="F:transferase activity"/>
    <property type="evidence" value="ECO:0007669"/>
    <property type="project" value="UniProtKB-KW"/>
</dbReference>
<dbReference type="AlphaFoldDB" id="A6GF57"/>
<dbReference type="STRING" id="391625.PPSIR1_31583"/>
<evidence type="ECO:0000256" key="5">
    <source>
        <dbReference type="ARBA" id="ARBA00022598"/>
    </source>
</evidence>
<dbReference type="eggNOG" id="COG0154">
    <property type="taxonomic scope" value="Bacteria"/>
</dbReference>
<accession>A6GF57</accession>
<feature type="domain" description="Amidase" evidence="11">
    <location>
        <begin position="33"/>
        <end position="489"/>
    </location>
</feature>
<comment type="similarity">
    <text evidence="1 10">Belongs to the amidase family. GatA subfamily.</text>
</comment>
<dbReference type="GO" id="GO:0005524">
    <property type="term" value="F:ATP binding"/>
    <property type="evidence" value="ECO:0007669"/>
    <property type="project" value="UniProtKB-KW"/>
</dbReference>
<evidence type="ECO:0000256" key="3">
    <source>
        <dbReference type="ARBA" id="ARBA00012739"/>
    </source>
</evidence>
<comment type="caution">
    <text evidence="12">The sequence shown here is derived from an EMBL/GenBank/DDBJ whole genome shotgun (WGS) entry which is preliminary data.</text>
</comment>
<comment type="subunit">
    <text evidence="2 10">Heterotrimer of A, B and C subunits.</text>
</comment>
<feature type="active site" description="Charge relay system" evidence="10">
    <location>
        <position position="88"/>
    </location>
</feature>
<evidence type="ECO:0000256" key="4">
    <source>
        <dbReference type="ARBA" id="ARBA00014428"/>
    </source>
</evidence>
<dbReference type="GO" id="GO:0050567">
    <property type="term" value="F:glutaminyl-tRNA synthase (glutamine-hydrolyzing) activity"/>
    <property type="evidence" value="ECO:0007669"/>
    <property type="project" value="UniProtKB-UniRule"/>
</dbReference>
<dbReference type="NCBIfam" id="TIGR00132">
    <property type="entry name" value="gatA"/>
    <property type="match status" value="1"/>
</dbReference>
<evidence type="ECO:0000256" key="1">
    <source>
        <dbReference type="ARBA" id="ARBA00008069"/>
    </source>
</evidence>
<dbReference type="GO" id="GO:0006412">
    <property type="term" value="P:translation"/>
    <property type="evidence" value="ECO:0007669"/>
    <property type="project" value="UniProtKB-UniRule"/>
</dbReference>
<dbReference type="InterPro" id="IPR023631">
    <property type="entry name" value="Amidase_dom"/>
</dbReference>
<evidence type="ECO:0000256" key="7">
    <source>
        <dbReference type="ARBA" id="ARBA00022840"/>
    </source>
</evidence>
<dbReference type="PANTHER" id="PTHR11895:SF151">
    <property type="entry name" value="GLUTAMYL-TRNA(GLN) AMIDOTRANSFERASE SUBUNIT A"/>
    <property type="match status" value="1"/>
</dbReference>
<comment type="function">
    <text evidence="10">Allows the formation of correctly charged Gln-tRNA(Gln) through the transamidation of misacylated Glu-tRNA(Gln) in organisms which lack glutaminyl-tRNA synthetase. The reaction takes place in the presence of glutamine and ATP through an activated gamma-phospho-Glu-tRNA(Gln).</text>
</comment>
<dbReference type="RefSeq" id="WP_006975347.1">
    <property type="nucleotide sequence ID" value="NZ_ABCS01000089.1"/>
</dbReference>
<dbReference type="InterPro" id="IPR036928">
    <property type="entry name" value="AS_sf"/>
</dbReference>
<dbReference type="PROSITE" id="PS00571">
    <property type="entry name" value="AMIDASES"/>
    <property type="match status" value="1"/>
</dbReference>
<evidence type="ECO:0000256" key="9">
    <source>
        <dbReference type="ARBA" id="ARBA00047407"/>
    </source>
</evidence>
<feature type="active site" description="Charge relay system" evidence="10">
    <location>
        <position position="163"/>
    </location>
</feature>
<dbReference type="InterPro" id="IPR000120">
    <property type="entry name" value="Amidase"/>
</dbReference>
<evidence type="ECO:0000256" key="8">
    <source>
        <dbReference type="ARBA" id="ARBA00022917"/>
    </source>
</evidence>
<keyword evidence="13" id="KW-1185">Reference proteome</keyword>
<keyword evidence="12" id="KW-0808">Transferase</keyword>
<proteinExistence type="inferred from homology"/>
<sequence length="513" mass="53808">MADDPTSIDPSPRSMSARAMAEAVRSGERSARELTQAYLDAIAERDGALHSYRLVDAEGALARADAIDAERSRGATLGPLAGVPVGLKDNFVTADLDTTCGSRMLEGWRPPYAGSHAARLLDAGAVILGKLAMDEFAMGSSNENTPFEPVRNPWALDRVPGGSSGGTASAVAAGLCALGLGSDTGGSIRQPASLCGVVGLKPTYGRVTRAGMIAFASSLDQAGPLARTVEDAALGLSVLAGADPRDATSLRAPVPDYLAAVDAGREGDLKGVKVGVQRSSLGEGLADSVRARFEASLEVLAERGAELVDVELPHFHLAVAAYYVVATAEASSNLARYDGVRYGASAAREDSPPSSLVELYERTRSTHFGAEVKRRILLGTFVLRSESYADYYGRAMKVRTLLARDYAGAFERCDLIASPTSPVPAWRLGEKLDDPLAMYLSDVFTIGANLAGLPAISIPAGFCEPCDDCPRLPIGLQLTGRRLDEATLLRVSAAHEAATPWAAERPTFEGGQG</sequence>